<dbReference type="Gene3D" id="3.30.980.10">
    <property type="entry name" value="Threonyl-trna Synthetase, Chain A, domain 2"/>
    <property type="match status" value="1"/>
</dbReference>
<feature type="binding site" evidence="13">
    <location>
        <position position="332"/>
    </location>
    <ligand>
        <name>Zn(2+)</name>
        <dbReference type="ChEBI" id="CHEBI:29105"/>
        <note>catalytic</note>
    </ligand>
</feature>
<dbReference type="GO" id="GO:0000049">
    <property type="term" value="F:tRNA binding"/>
    <property type="evidence" value="ECO:0007669"/>
    <property type="project" value="UniProtKB-KW"/>
</dbReference>
<dbReference type="GO" id="GO:0140096">
    <property type="term" value="F:catalytic activity, acting on a protein"/>
    <property type="evidence" value="ECO:0007669"/>
    <property type="project" value="UniProtKB-ARBA"/>
</dbReference>
<dbReference type="SUPFAM" id="SSF52954">
    <property type="entry name" value="Class II aaRS ABD-related"/>
    <property type="match status" value="1"/>
</dbReference>
<dbReference type="EC" id="6.1.1.3" evidence="13"/>
<evidence type="ECO:0000256" key="3">
    <source>
        <dbReference type="ARBA" id="ARBA00022555"/>
    </source>
</evidence>
<evidence type="ECO:0000256" key="9">
    <source>
        <dbReference type="ARBA" id="ARBA00022884"/>
    </source>
</evidence>
<dbReference type="FunFam" id="3.30.930.10:FF:000002">
    <property type="entry name" value="Threonine--tRNA ligase"/>
    <property type="match status" value="1"/>
</dbReference>
<dbReference type="GO" id="GO:0016740">
    <property type="term" value="F:transferase activity"/>
    <property type="evidence" value="ECO:0007669"/>
    <property type="project" value="UniProtKB-ARBA"/>
</dbReference>
<evidence type="ECO:0000256" key="7">
    <source>
        <dbReference type="ARBA" id="ARBA00022833"/>
    </source>
</evidence>
<dbReference type="Gene3D" id="3.40.50.800">
    <property type="entry name" value="Anticodon-binding domain"/>
    <property type="match status" value="1"/>
</dbReference>
<organism evidence="16 17">
    <name type="scientific">Candidatus Anaerotruncus excrementipullorum</name>
    <dbReference type="NCBI Taxonomy" id="2838465"/>
    <lineage>
        <taxon>Bacteria</taxon>
        <taxon>Bacillati</taxon>
        <taxon>Bacillota</taxon>
        <taxon>Clostridia</taxon>
        <taxon>Eubacteriales</taxon>
        <taxon>Oscillospiraceae</taxon>
        <taxon>Anaerotruncus</taxon>
    </lineage>
</organism>
<comment type="cofactor">
    <cofactor evidence="13">
        <name>Zn(2+)</name>
        <dbReference type="ChEBI" id="CHEBI:29105"/>
    </cofactor>
    <text evidence="13">Binds 1 zinc ion per subunit.</text>
</comment>
<evidence type="ECO:0000256" key="12">
    <source>
        <dbReference type="ARBA" id="ARBA00049515"/>
    </source>
</evidence>
<dbReference type="InterPro" id="IPR033728">
    <property type="entry name" value="ThrRS_core"/>
</dbReference>
<dbReference type="InterPro" id="IPR006195">
    <property type="entry name" value="aa-tRNA-synth_II"/>
</dbReference>
<comment type="subcellular location">
    <subcellularLocation>
        <location evidence="13">Cytoplasm</location>
    </subcellularLocation>
</comment>
<feature type="binding site" evidence="13">
    <location>
        <position position="508"/>
    </location>
    <ligand>
        <name>Zn(2+)</name>
        <dbReference type="ChEBI" id="CHEBI:29105"/>
        <note>catalytic</note>
    </ligand>
</feature>
<feature type="domain" description="Aminoacyl-transfer RNA synthetases class-II family profile" evidence="14">
    <location>
        <begin position="265"/>
        <end position="531"/>
    </location>
</feature>
<keyword evidence="5 13" id="KW-0479">Metal-binding</keyword>
<dbReference type="Gene3D" id="3.30.54.20">
    <property type="match status" value="1"/>
</dbReference>
<evidence type="ECO:0000256" key="6">
    <source>
        <dbReference type="ARBA" id="ARBA00022741"/>
    </source>
</evidence>
<dbReference type="PANTHER" id="PTHR11451:SF44">
    <property type="entry name" value="THREONINE--TRNA LIGASE, CHLOROPLASTIC_MITOCHONDRIAL 2"/>
    <property type="match status" value="1"/>
</dbReference>
<dbReference type="Proteomes" id="UP000886800">
    <property type="component" value="Unassembled WGS sequence"/>
</dbReference>
<dbReference type="Pfam" id="PF07973">
    <property type="entry name" value="tRNA_SAD"/>
    <property type="match status" value="1"/>
</dbReference>
<dbReference type="FunFam" id="3.40.50.800:FF:000001">
    <property type="entry name" value="Threonine--tRNA ligase"/>
    <property type="match status" value="1"/>
</dbReference>
<evidence type="ECO:0000256" key="13">
    <source>
        <dbReference type="HAMAP-Rule" id="MF_00184"/>
    </source>
</evidence>
<protein>
    <recommendedName>
        <fullName evidence="13">Threonine--tRNA ligase</fullName>
        <ecNumber evidence="13">6.1.1.3</ecNumber>
    </recommendedName>
    <alternativeName>
        <fullName evidence="13">Threonyl-tRNA synthetase</fullName>
        <shortName evidence="13">ThrRS</shortName>
    </alternativeName>
</protein>
<reference evidence="16" key="1">
    <citation type="journal article" date="2021" name="PeerJ">
        <title>Extensive microbial diversity within the chicken gut microbiome revealed by metagenomics and culture.</title>
        <authorList>
            <person name="Gilroy R."/>
            <person name="Ravi A."/>
            <person name="Getino M."/>
            <person name="Pursley I."/>
            <person name="Horton D.L."/>
            <person name="Alikhan N.F."/>
            <person name="Baker D."/>
            <person name="Gharbi K."/>
            <person name="Hall N."/>
            <person name="Watson M."/>
            <person name="Adriaenssens E.M."/>
            <person name="Foster-Nyarko E."/>
            <person name="Jarju S."/>
            <person name="Secka A."/>
            <person name="Antonio M."/>
            <person name="Oren A."/>
            <person name="Chaudhuri R.R."/>
            <person name="La Ragione R."/>
            <person name="Hildebrand F."/>
            <person name="Pallen M.J."/>
        </authorList>
    </citation>
    <scope>NUCLEOTIDE SEQUENCE</scope>
    <source>
        <strain evidence="16">CHK188-5543</strain>
    </source>
</reference>
<dbReference type="InterPro" id="IPR036621">
    <property type="entry name" value="Anticodon-bd_dom_sf"/>
</dbReference>
<dbReference type="PANTHER" id="PTHR11451">
    <property type="entry name" value="THREONINE-TRNA LIGASE"/>
    <property type="match status" value="1"/>
</dbReference>
<dbReference type="InterPro" id="IPR012947">
    <property type="entry name" value="tRNA_SAD"/>
</dbReference>
<dbReference type="InterPro" id="IPR004095">
    <property type="entry name" value="TGS"/>
</dbReference>
<keyword evidence="2 13" id="KW-0963">Cytoplasm</keyword>
<dbReference type="GO" id="GO:0046872">
    <property type="term" value="F:metal ion binding"/>
    <property type="evidence" value="ECO:0007669"/>
    <property type="project" value="UniProtKB-KW"/>
</dbReference>
<dbReference type="CDD" id="cd00771">
    <property type="entry name" value="ThrRS_core"/>
    <property type="match status" value="1"/>
</dbReference>
<dbReference type="InterPro" id="IPR002320">
    <property type="entry name" value="Thr-tRNA-ligase_IIa"/>
</dbReference>
<evidence type="ECO:0000256" key="2">
    <source>
        <dbReference type="ARBA" id="ARBA00022490"/>
    </source>
</evidence>
<dbReference type="InterPro" id="IPR002314">
    <property type="entry name" value="aa-tRNA-synt_IIb"/>
</dbReference>
<dbReference type="AlphaFoldDB" id="A0A9D1WQB4"/>
<keyword evidence="4 13" id="KW-0436">Ligase</keyword>
<comment type="catalytic activity">
    <reaction evidence="12 13">
        <text>tRNA(Thr) + L-threonine + ATP = L-threonyl-tRNA(Thr) + AMP + diphosphate + H(+)</text>
        <dbReference type="Rhea" id="RHEA:24624"/>
        <dbReference type="Rhea" id="RHEA-COMP:9670"/>
        <dbReference type="Rhea" id="RHEA-COMP:9704"/>
        <dbReference type="ChEBI" id="CHEBI:15378"/>
        <dbReference type="ChEBI" id="CHEBI:30616"/>
        <dbReference type="ChEBI" id="CHEBI:33019"/>
        <dbReference type="ChEBI" id="CHEBI:57926"/>
        <dbReference type="ChEBI" id="CHEBI:78442"/>
        <dbReference type="ChEBI" id="CHEBI:78534"/>
        <dbReference type="ChEBI" id="CHEBI:456215"/>
        <dbReference type="EC" id="6.1.1.3"/>
    </reaction>
</comment>
<evidence type="ECO:0000259" key="15">
    <source>
        <dbReference type="PROSITE" id="PS51880"/>
    </source>
</evidence>
<keyword evidence="3 13" id="KW-0820">tRNA-binding</keyword>
<evidence type="ECO:0000256" key="4">
    <source>
        <dbReference type="ARBA" id="ARBA00022598"/>
    </source>
</evidence>
<keyword evidence="9 13" id="KW-0694">RNA-binding</keyword>
<dbReference type="SMART" id="SM00863">
    <property type="entry name" value="tRNA_SAD"/>
    <property type="match status" value="1"/>
</dbReference>
<dbReference type="GO" id="GO:0005737">
    <property type="term" value="C:cytoplasm"/>
    <property type="evidence" value="ECO:0007669"/>
    <property type="project" value="UniProtKB-SubCell"/>
</dbReference>
<dbReference type="InterPro" id="IPR018163">
    <property type="entry name" value="Thr/Ala-tRNA-synth_IIc_edit"/>
</dbReference>
<dbReference type="FunFam" id="3.30.980.10:FF:000005">
    <property type="entry name" value="Threonyl-tRNA synthetase, mitochondrial"/>
    <property type="match status" value="1"/>
</dbReference>
<feature type="binding site" evidence="13">
    <location>
        <position position="383"/>
    </location>
    <ligand>
        <name>Zn(2+)</name>
        <dbReference type="ChEBI" id="CHEBI:29105"/>
        <note>catalytic</note>
    </ligand>
</feature>
<dbReference type="SUPFAM" id="SSF55681">
    <property type="entry name" value="Class II aaRS and biotin synthetases"/>
    <property type="match status" value="1"/>
</dbReference>
<evidence type="ECO:0000256" key="11">
    <source>
        <dbReference type="ARBA" id="ARBA00023146"/>
    </source>
</evidence>
<dbReference type="SUPFAM" id="SSF55186">
    <property type="entry name" value="ThrRS/AlaRS common domain"/>
    <property type="match status" value="1"/>
</dbReference>
<dbReference type="Pfam" id="PF02824">
    <property type="entry name" value="TGS"/>
    <property type="match status" value="1"/>
</dbReference>
<dbReference type="HAMAP" id="MF_00184">
    <property type="entry name" value="Thr_tRNA_synth"/>
    <property type="match status" value="1"/>
</dbReference>
<dbReference type="GO" id="GO:0005524">
    <property type="term" value="F:ATP binding"/>
    <property type="evidence" value="ECO:0007669"/>
    <property type="project" value="UniProtKB-UniRule"/>
</dbReference>
<evidence type="ECO:0000313" key="17">
    <source>
        <dbReference type="Proteomes" id="UP000886800"/>
    </source>
</evidence>
<dbReference type="Pfam" id="PF00587">
    <property type="entry name" value="tRNA-synt_2b"/>
    <property type="match status" value="1"/>
</dbReference>
<dbReference type="SUPFAM" id="SSF81271">
    <property type="entry name" value="TGS-like"/>
    <property type="match status" value="1"/>
</dbReference>
<evidence type="ECO:0000259" key="14">
    <source>
        <dbReference type="PROSITE" id="PS50862"/>
    </source>
</evidence>
<sequence>MIKVTLRDGVVKEYEAGTTVAQVAQSLGGGLYKAACVAKVDGQVADLRTPLAADCAVEILTFDSPEGKHAFWHTASHLLAQAVMRLYPDTKYTIGPAVENGFYYDFDVEKPFTQEDLAKIEKEMQALVKTGEELERFELEVPAAKELMKDQPYKLELIDKHAAEGQTISFYRQGEFTDLCAGPHLLSVAPLKAVKLLQCTGAYWHGDSNNQMLCRVYGIAFPKASQLEDYLKMMEEAKRRDHRKLGRELDLYDLYEEGPGFPFFFPKGMVLRNTLESFWRELHRQRGYEEIRTPLILSEELWHRSGHWDHYKDNMYTTKIDEKDYAIKPMNCPGGMLVYKRKLHSYRDLPERMAELGIVHRHELSGALHGLMRVRCFTQDDAHIFMTPDQIESEVLGVMDLIDTIYKVFGFEYFLELSTRPEDSMGTEEQWEMATNALRAALEKNGKPYAINEGDGAFYGPKIDFHLRDCIGRTWQCGTIQLDFQMPERFDLTYTGSDGEKHRPVMLHRTAFGSIERFIGILTEHYAGAFPLWLAPVQVKVLPVTDDHIPYAQQVLEALDKAGLRAELDSRNEKVGYRIREAQLQKIPYMLVLGDREAESGQVAVRDRRDGKTTNMSLEQFLQKAQQEVADKAQ</sequence>
<keyword evidence="6 13" id="KW-0547">Nucleotide-binding</keyword>
<accession>A0A9D1WQB4</accession>
<dbReference type="GO" id="GO:0006435">
    <property type="term" value="P:threonyl-tRNA aminoacylation"/>
    <property type="evidence" value="ECO:0007669"/>
    <property type="project" value="UniProtKB-UniRule"/>
</dbReference>
<comment type="caution">
    <text evidence="16">The sequence shown here is derived from an EMBL/GenBank/DDBJ whole genome shotgun (WGS) entry which is preliminary data.</text>
</comment>
<dbReference type="InterPro" id="IPR004154">
    <property type="entry name" value="Anticodon-bd"/>
</dbReference>
<dbReference type="Pfam" id="PF03129">
    <property type="entry name" value="HGTP_anticodon"/>
    <property type="match status" value="1"/>
</dbReference>
<evidence type="ECO:0000256" key="5">
    <source>
        <dbReference type="ARBA" id="ARBA00022723"/>
    </source>
</evidence>
<dbReference type="EMBL" id="DXES01000035">
    <property type="protein sequence ID" value="HIX64951.1"/>
    <property type="molecule type" value="Genomic_DNA"/>
</dbReference>
<dbReference type="InterPro" id="IPR012675">
    <property type="entry name" value="Beta-grasp_dom_sf"/>
</dbReference>
<evidence type="ECO:0000256" key="10">
    <source>
        <dbReference type="ARBA" id="ARBA00022917"/>
    </source>
</evidence>
<keyword evidence="11 13" id="KW-0030">Aminoacyl-tRNA synthetase</keyword>
<dbReference type="Gene3D" id="3.10.20.30">
    <property type="match status" value="1"/>
</dbReference>
<name>A0A9D1WQB4_9FIRM</name>
<dbReference type="PRINTS" id="PR01047">
    <property type="entry name" value="TRNASYNTHTHR"/>
</dbReference>
<dbReference type="NCBIfam" id="TIGR00418">
    <property type="entry name" value="thrS"/>
    <property type="match status" value="1"/>
</dbReference>
<comment type="subunit">
    <text evidence="13">Homodimer.</text>
</comment>
<dbReference type="PROSITE" id="PS50862">
    <property type="entry name" value="AA_TRNA_LIGASE_II"/>
    <property type="match status" value="1"/>
</dbReference>
<dbReference type="InterPro" id="IPR045864">
    <property type="entry name" value="aa-tRNA-synth_II/BPL/LPL"/>
</dbReference>
<dbReference type="Gene3D" id="3.30.930.10">
    <property type="entry name" value="Bira Bifunctional Protein, Domain 2"/>
    <property type="match status" value="1"/>
</dbReference>
<reference evidence="16" key="2">
    <citation type="submission" date="2021-04" db="EMBL/GenBank/DDBJ databases">
        <authorList>
            <person name="Gilroy R."/>
        </authorList>
    </citation>
    <scope>NUCLEOTIDE SEQUENCE</scope>
    <source>
        <strain evidence="16">CHK188-5543</strain>
    </source>
</reference>
<keyword evidence="10 13" id="KW-0648">Protein biosynthesis</keyword>
<comment type="similarity">
    <text evidence="1 13">Belongs to the class-II aminoacyl-tRNA synthetase family.</text>
</comment>
<dbReference type="CDD" id="cd00860">
    <property type="entry name" value="ThrRS_anticodon"/>
    <property type="match status" value="1"/>
</dbReference>
<feature type="domain" description="TGS" evidence="15">
    <location>
        <begin position="1"/>
        <end position="61"/>
    </location>
</feature>
<proteinExistence type="inferred from homology"/>
<comment type="caution">
    <text evidence="13">Lacks conserved residue(s) required for the propagation of feature annotation.</text>
</comment>
<keyword evidence="8 13" id="KW-0067">ATP-binding</keyword>
<dbReference type="CDD" id="cd01667">
    <property type="entry name" value="TGS_ThrRS"/>
    <property type="match status" value="1"/>
</dbReference>
<dbReference type="GO" id="GO:0004829">
    <property type="term" value="F:threonine-tRNA ligase activity"/>
    <property type="evidence" value="ECO:0007669"/>
    <property type="project" value="UniProtKB-UniRule"/>
</dbReference>
<keyword evidence="7 13" id="KW-0862">Zinc</keyword>
<gene>
    <name evidence="13 16" type="primary">thrS</name>
    <name evidence="16" type="ORF">H9736_01745</name>
</gene>
<dbReference type="InterPro" id="IPR012676">
    <property type="entry name" value="TGS-like"/>
</dbReference>
<dbReference type="PROSITE" id="PS51880">
    <property type="entry name" value="TGS"/>
    <property type="match status" value="1"/>
</dbReference>
<evidence type="ECO:0000313" key="16">
    <source>
        <dbReference type="EMBL" id="HIX64951.1"/>
    </source>
</evidence>
<evidence type="ECO:0000256" key="8">
    <source>
        <dbReference type="ARBA" id="ARBA00022840"/>
    </source>
</evidence>
<evidence type="ECO:0000256" key="1">
    <source>
        <dbReference type="ARBA" id="ARBA00008226"/>
    </source>
</evidence>
<dbReference type="InterPro" id="IPR047246">
    <property type="entry name" value="ThrRS_anticodon"/>
</dbReference>